<reference evidence="1" key="2">
    <citation type="submission" date="2020-09" db="EMBL/GenBank/DDBJ databases">
        <authorList>
            <person name="Sun Q."/>
            <person name="Kim S."/>
        </authorList>
    </citation>
    <scope>NUCLEOTIDE SEQUENCE</scope>
    <source>
        <strain evidence="1">KCTC 23310</strain>
    </source>
</reference>
<dbReference type="AlphaFoldDB" id="A0A918TL29"/>
<dbReference type="EMBL" id="BMYJ01000001">
    <property type="protein sequence ID" value="GHC46730.1"/>
    <property type="molecule type" value="Genomic_DNA"/>
</dbReference>
<name>A0A918TL29_9RHOB</name>
<accession>A0A918TL29</accession>
<dbReference type="Proteomes" id="UP000638981">
    <property type="component" value="Unassembled WGS sequence"/>
</dbReference>
<keyword evidence="2" id="KW-1185">Reference proteome</keyword>
<evidence type="ECO:0000313" key="2">
    <source>
        <dbReference type="Proteomes" id="UP000638981"/>
    </source>
</evidence>
<reference evidence="1" key="1">
    <citation type="journal article" date="2014" name="Int. J. Syst. Evol. Microbiol.">
        <title>Complete genome sequence of Corynebacterium casei LMG S-19264T (=DSM 44701T), isolated from a smear-ripened cheese.</title>
        <authorList>
            <consortium name="US DOE Joint Genome Institute (JGI-PGF)"/>
            <person name="Walter F."/>
            <person name="Albersmeier A."/>
            <person name="Kalinowski J."/>
            <person name="Ruckert C."/>
        </authorList>
    </citation>
    <scope>NUCLEOTIDE SEQUENCE</scope>
    <source>
        <strain evidence="1">KCTC 23310</strain>
    </source>
</reference>
<evidence type="ECO:0000313" key="1">
    <source>
        <dbReference type="EMBL" id="GHC46730.1"/>
    </source>
</evidence>
<comment type="caution">
    <text evidence="1">The sequence shown here is derived from an EMBL/GenBank/DDBJ whole genome shotgun (WGS) entry which is preliminary data.</text>
</comment>
<sequence>MPAHSPIIAVLTGDLVLSRKAGTAATELAMQALAQSARDLSDIADADTRFTRFRGDGWQLVLGRPGWALRACLILLADLRASGAGIETRISVGIGRHDSLGTKDLSDASGPAFFVAGENLERISKYRRLMLAETQTKDETGKNLRKAIFDLVDGQTSQWTKAQAEAVAIWLRQGQMTDARHEPTTQKDIAKQIGITRQAAQTRLAGAKSWTFESALTCFEHLDWEATS</sequence>
<gene>
    <name evidence="1" type="ORF">GCM10007315_05620</name>
</gene>
<organism evidence="1 2">
    <name type="scientific">Neogemmobacter tilapiae</name>
    <dbReference type="NCBI Taxonomy" id="875041"/>
    <lineage>
        <taxon>Bacteria</taxon>
        <taxon>Pseudomonadati</taxon>
        <taxon>Pseudomonadota</taxon>
        <taxon>Alphaproteobacteria</taxon>
        <taxon>Rhodobacterales</taxon>
        <taxon>Paracoccaceae</taxon>
        <taxon>Neogemmobacter</taxon>
    </lineage>
</organism>
<protein>
    <submittedName>
        <fullName evidence="1">Uncharacterized protein</fullName>
    </submittedName>
</protein>
<proteinExistence type="predicted"/>